<comment type="caution">
    <text evidence="1">The sequence shown here is derived from an EMBL/GenBank/DDBJ whole genome shotgun (WGS) entry which is preliminary data.</text>
</comment>
<dbReference type="Proteomes" id="UP000807353">
    <property type="component" value="Unassembled WGS sequence"/>
</dbReference>
<dbReference type="AlphaFoldDB" id="A0A9P5XSK0"/>
<evidence type="ECO:0000313" key="2">
    <source>
        <dbReference type="Proteomes" id="UP000807353"/>
    </source>
</evidence>
<accession>A0A9P5XSK0</accession>
<keyword evidence="2" id="KW-1185">Reference proteome</keyword>
<gene>
    <name evidence="1" type="ORF">BDZ94DRAFT_1276569</name>
</gene>
<dbReference type="EMBL" id="MU150466">
    <property type="protein sequence ID" value="KAF9456073.1"/>
    <property type="molecule type" value="Genomic_DNA"/>
</dbReference>
<protein>
    <submittedName>
        <fullName evidence="1">Uncharacterized protein</fullName>
    </submittedName>
</protein>
<evidence type="ECO:0000313" key="1">
    <source>
        <dbReference type="EMBL" id="KAF9456073.1"/>
    </source>
</evidence>
<reference evidence="1" key="1">
    <citation type="submission" date="2020-11" db="EMBL/GenBank/DDBJ databases">
        <authorList>
            <consortium name="DOE Joint Genome Institute"/>
            <person name="Ahrendt S."/>
            <person name="Riley R."/>
            <person name="Andreopoulos W."/>
            <person name="Labutti K."/>
            <person name="Pangilinan J."/>
            <person name="Ruiz-Duenas F.J."/>
            <person name="Barrasa J.M."/>
            <person name="Sanchez-Garcia M."/>
            <person name="Camarero S."/>
            <person name="Miyauchi S."/>
            <person name="Serrano A."/>
            <person name="Linde D."/>
            <person name="Babiker R."/>
            <person name="Drula E."/>
            <person name="Ayuso-Fernandez I."/>
            <person name="Pacheco R."/>
            <person name="Padilla G."/>
            <person name="Ferreira P."/>
            <person name="Barriuso J."/>
            <person name="Kellner H."/>
            <person name="Castanera R."/>
            <person name="Alfaro M."/>
            <person name="Ramirez L."/>
            <person name="Pisabarro A.G."/>
            <person name="Kuo A."/>
            <person name="Tritt A."/>
            <person name="Lipzen A."/>
            <person name="He G."/>
            <person name="Yan M."/>
            <person name="Ng V."/>
            <person name="Cullen D."/>
            <person name="Martin F."/>
            <person name="Rosso M.-N."/>
            <person name="Henrissat B."/>
            <person name="Hibbett D."/>
            <person name="Martinez A.T."/>
            <person name="Grigoriev I.V."/>
        </authorList>
    </citation>
    <scope>NUCLEOTIDE SEQUENCE</scope>
    <source>
        <strain evidence="1">CBS 247.69</strain>
    </source>
</reference>
<proteinExistence type="predicted"/>
<sequence length="66" mass="7417">MLSQSAYMPQRSFHQYIPHSDLGAVLLLLGFLISLLLPKASIHHLPPIRTAPVFSKFLSLYRSSLP</sequence>
<organism evidence="1 2">
    <name type="scientific">Collybia nuda</name>
    <dbReference type="NCBI Taxonomy" id="64659"/>
    <lineage>
        <taxon>Eukaryota</taxon>
        <taxon>Fungi</taxon>
        <taxon>Dikarya</taxon>
        <taxon>Basidiomycota</taxon>
        <taxon>Agaricomycotina</taxon>
        <taxon>Agaricomycetes</taxon>
        <taxon>Agaricomycetidae</taxon>
        <taxon>Agaricales</taxon>
        <taxon>Tricholomatineae</taxon>
        <taxon>Clitocybaceae</taxon>
        <taxon>Collybia</taxon>
    </lineage>
</organism>
<name>A0A9P5XSK0_9AGAR</name>